<keyword evidence="3 10" id="KW-0812">Transmembrane</keyword>
<accession>A0A9D2KGG7</accession>
<dbReference type="GO" id="GO:0016491">
    <property type="term" value="F:oxidoreductase activity"/>
    <property type="evidence" value="ECO:0007669"/>
    <property type="project" value="UniProtKB-KW"/>
</dbReference>
<evidence type="ECO:0000313" key="12">
    <source>
        <dbReference type="EMBL" id="HJA03945.1"/>
    </source>
</evidence>
<proteinExistence type="inferred from homology"/>
<evidence type="ECO:0000256" key="8">
    <source>
        <dbReference type="ARBA" id="ARBA00023157"/>
    </source>
</evidence>
<reference evidence="12" key="2">
    <citation type="submission" date="2021-04" db="EMBL/GenBank/DDBJ databases">
        <authorList>
            <person name="Gilroy R."/>
        </authorList>
    </citation>
    <scope>NUCLEOTIDE SEQUENCE</scope>
    <source>
        <strain evidence="12">ChiHjej8B7-3636</strain>
    </source>
</reference>
<evidence type="ECO:0000256" key="10">
    <source>
        <dbReference type="SAM" id="Phobius"/>
    </source>
</evidence>
<organism evidence="12 13">
    <name type="scientific">Candidatus Microbacterium stercoravium</name>
    <dbReference type="NCBI Taxonomy" id="2838697"/>
    <lineage>
        <taxon>Bacteria</taxon>
        <taxon>Bacillati</taxon>
        <taxon>Actinomycetota</taxon>
        <taxon>Actinomycetes</taxon>
        <taxon>Micrococcales</taxon>
        <taxon>Microbacteriaceae</taxon>
        <taxon>Microbacterium</taxon>
    </lineage>
</organism>
<dbReference type="InterPro" id="IPR012932">
    <property type="entry name" value="VKOR"/>
</dbReference>
<feature type="transmembrane region" description="Helical" evidence="10">
    <location>
        <begin position="169"/>
        <end position="190"/>
    </location>
</feature>
<sequence>MTVATTKRPTALAIWLIFAGVTGLVAAFALTMDDIRSMQDDDFVPACNFSPIFQCSANLESWQGSAFGFPNPLIGLICWMAPLVVGMALLSGARFAKWFWALYALGHTLAFGFVCWLIFQSIFRLGTLCPWCMVTWAVTIPSFYAVLLHAVRIGAIPLGRGARKLADTLMGWLPLLVTVSFLVIAIAAVLRLNLLTSIFG</sequence>
<dbReference type="Proteomes" id="UP000824220">
    <property type="component" value="Unassembled WGS sequence"/>
</dbReference>
<dbReference type="EMBL" id="DXAM01000051">
    <property type="protein sequence ID" value="HJA03945.1"/>
    <property type="molecule type" value="Genomic_DNA"/>
</dbReference>
<dbReference type="GO" id="GO:0016020">
    <property type="term" value="C:membrane"/>
    <property type="evidence" value="ECO:0007669"/>
    <property type="project" value="UniProtKB-SubCell"/>
</dbReference>
<evidence type="ECO:0000256" key="5">
    <source>
        <dbReference type="ARBA" id="ARBA00022989"/>
    </source>
</evidence>
<evidence type="ECO:0000256" key="9">
    <source>
        <dbReference type="ARBA" id="ARBA00023284"/>
    </source>
</evidence>
<evidence type="ECO:0000256" key="2">
    <source>
        <dbReference type="ARBA" id="ARBA00006214"/>
    </source>
</evidence>
<evidence type="ECO:0000259" key="11">
    <source>
        <dbReference type="SMART" id="SM00756"/>
    </source>
</evidence>
<feature type="transmembrane region" description="Helical" evidence="10">
    <location>
        <begin position="73"/>
        <end position="91"/>
    </location>
</feature>
<name>A0A9D2KGG7_9MICO</name>
<keyword evidence="4" id="KW-0874">Quinone</keyword>
<evidence type="ECO:0000313" key="13">
    <source>
        <dbReference type="Proteomes" id="UP000824220"/>
    </source>
</evidence>
<keyword evidence="5 10" id="KW-1133">Transmembrane helix</keyword>
<keyword evidence="9" id="KW-0676">Redox-active center</keyword>
<dbReference type="Pfam" id="PF07884">
    <property type="entry name" value="VKOR"/>
    <property type="match status" value="1"/>
</dbReference>
<evidence type="ECO:0000256" key="7">
    <source>
        <dbReference type="ARBA" id="ARBA00023136"/>
    </source>
</evidence>
<dbReference type="Gene3D" id="1.20.1440.130">
    <property type="entry name" value="VKOR domain"/>
    <property type="match status" value="1"/>
</dbReference>
<feature type="domain" description="Vitamin K epoxide reductase" evidence="11">
    <location>
        <begin position="9"/>
        <end position="150"/>
    </location>
</feature>
<gene>
    <name evidence="12" type="ORF">H9800_03705</name>
</gene>
<dbReference type="InterPro" id="IPR038354">
    <property type="entry name" value="VKOR_sf"/>
</dbReference>
<comment type="caution">
    <text evidence="12">The sequence shown here is derived from an EMBL/GenBank/DDBJ whole genome shotgun (WGS) entry which is preliminary data.</text>
</comment>
<feature type="transmembrane region" description="Helical" evidence="10">
    <location>
        <begin position="98"/>
        <end position="119"/>
    </location>
</feature>
<evidence type="ECO:0000256" key="1">
    <source>
        <dbReference type="ARBA" id="ARBA00004141"/>
    </source>
</evidence>
<dbReference type="GO" id="GO:0048038">
    <property type="term" value="F:quinone binding"/>
    <property type="evidence" value="ECO:0007669"/>
    <property type="project" value="UniProtKB-KW"/>
</dbReference>
<dbReference type="SMART" id="SM00756">
    <property type="entry name" value="VKc"/>
    <property type="match status" value="1"/>
</dbReference>
<evidence type="ECO:0000256" key="6">
    <source>
        <dbReference type="ARBA" id="ARBA00023002"/>
    </source>
</evidence>
<keyword evidence="8" id="KW-1015">Disulfide bond</keyword>
<feature type="transmembrane region" description="Helical" evidence="10">
    <location>
        <begin position="12"/>
        <end position="32"/>
    </location>
</feature>
<dbReference type="AlphaFoldDB" id="A0A9D2KGG7"/>
<evidence type="ECO:0000256" key="3">
    <source>
        <dbReference type="ARBA" id="ARBA00022692"/>
    </source>
</evidence>
<comment type="subcellular location">
    <subcellularLocation>
        <location evidence="1">Membrane</location>
        <topology evidence="1">Multi-pass membrane protein</topology>
    </subcellularLocation>
</comment>
<comment type="similarity">
    <text evidence="2">Belongs to the VKOR family.</text>
</comment>
<reference evidence="12" key="1">
    <citation type="journal article" date="2021" name="PeerJ">
        <title>Extensive microbial diversity within the chicken gut microbiome revealed by metagenomics and culture.</title>
        <authorList>
            <person name="Gilroy R."/>
            <person name="Ravi A."/>
            <person name="Getino M."/>
            <person name="Pursley I."/>
            <person name="Horton D.L."/>
            <person name="Alikhan N.F."/>
            <person name="Baker D."/>
            <person name="Gharbi K."/>
            <person name="Hall N."/>
            <person name="Watson M."/>
            <person name="Adriaenssens E.M."/>
            <person name="Foster-Nyarko E."/>
            <person name="Jarju S."/>
            <person name="Secka A."/>
            <person name="Antonio M."/>
            <person name="Oren A."/>
            <person name="Chaudhuri R.R."/>
            <person name="La Ragione R."/>
            <person name="Hildebrand F."/>
            <person name="Pallen M.J."/>
        </authorList>
    </citation>
    <scope>NUCLEOTIDE SEQUENCE</scope>
    <source>
        <strain evidence="12">ChiHjej8B7-3636</strain>
    </source>
</reference>
<protein>
    <submittedName>
        <fullName evidence="12">Vitamin K epoxide reductase family protein</fullName>
    </submittedName>
</protein>
<feature type="transmembrane region" description="Helical" evidence="10">
    <location>
        <begin position="125"/>
        <end position="148"/>
    </location>
</feature>
<evidence type="ECO:0000256" key="4">
    <source>
        <dbReference type="ARBA" id="ARBA00022719"/>
    </source>
</evidence>
<keyword evidence="7 10" id="KW-0472">Membrane</keyword>
<dbReference type="CDD" id="cd12922">
    <property type="entry name" value="VKOR_5"/>
    <property type="match status" value="1"/>
</dbReference>
<dbReference type="InterPro" id="IPR041714">
    <property type="entry name" value="VKOR_Actinobacteria"/>
</dbReference>
<keyword evidence="6" id="KW-0560">Oxidoreductase</keyword>